<dbReference type="PANTHER" id="PTHR10953:SF102">
    <property type="entry name" value="ADENYLYLTRANSFERASE AND SULFURTRANSFERASE MOCS3"/>
    <property type="match status" value="1"/>
</dbReference>
<evidence type="ECO:0000313" key="5">
    <source>
        <dbReference type="Proteomes" id="UP001162480"/>
    </source>
</evidence>
<dbReference type="EMBL" id="OX597824">
    <property type="protein sequence ID" value="CAI9730102.1"/>
    <property type="molecule type" value="Genomic_DNA"/>
</dbReference>
<evidence type="ECO:0000256" key="1">
    <source>
        <dbReference type="ARBA" id="ARBA00023150"/>
    </source>
</evidence>
<dbReference type="GO" id="GO:0002143">
    <property type="term" value="P:tRNA wobble position uridine thiolation"/>
    <property type="evidence" value="ECO:0007669"/>
    <property type="project" value="TreeGrafter"/>
</dbReference>
<protein>
    <submittedName>
        <fullName evidence="4">Adenylyltransferase and sulfurtransferase MOCS3-like</fullName>
    </submittedName>
</protein>
<name>A0AA36FA85_OCTVU</name>
<dbReference type="Gene3D" id="3.40.50.720">
    <property type="entry name" value="NAD(P)-binding Rossmann-like Domain"/>
    <property type="match status" value="2"/>
</dbReference>
<dbReference type="Pfam" id="PF00899">
    <property type="entry name" value="ThiF"/>
    <property type="match status" value="2"/>
</dbReference>
<dbReference type="PROSITE" id="PS50206">
    <property type="entry name" value="RHODANESE_3"/>
    <property type="match status" value="1"/>
</dbReference>
<dbReference type="InterPro" id="IPR036873">
    <property type="entry name" value="Rhodanese-like_dom_sf"/>
</dbReference>
<gene>
    <name evidence="4" type="ORF">OCTVUL_1B026322</name>
</gene>
<dbReference type="CDD" id="cd00757">
    <property type="entry name" value="ThiF_MoeB_HesA_family"/>
    <property type="match status" value="1"/>
</dbReference>
<dbReference type="Proteomes" id="UP001162480">
    <property type="component" value="Chromosome 11"/>
</dbReference>
<feature type="coiled-coil region" evidence="2">
    <location>
        <begin position="1"/>
        <end position="35"/>
    </location>
</feature>
<dbReference type="PANTHER" id="PTHR10953">
    <property type="entry name" value="UBIQUITIN-ACTIVATING ENZYME E1"/>
    <property type="match status" value="1"/>
</dbReference>
<feature type="domain" description="Rhodanese" evidence="3">
    <location>
        <begin position="322"/>
        <end position="362"/>
    </location>
</feature>
<dbReference type="GO" id="GO:0032447">
    <property type="term" value="P:protein urmylation"/>
    <property type="evidence" value="ECO:0007669"/>
    <property type="project" value="TreeGrafter"/>
</dbReference>
<keyword evidence="2" id="KW-0175">Coiled coil</keyword>
<keyword evidence="5" id="KW-1185">Reference proteome</keyword>
<dbReference type="InterPro" id="IPR000594">
    <property type="entry name" value="ThiF_NAD_FAD-bd"/>
</dbReference>
<sequence>MANETDEIKTLRLIINEQNEEIQRLKEELDKKESPAFHSLTELEQLTTVPLMTNKETSLSNEAISRYSRQLILPEIGVKGQKKLSKTSTLIVGAGGLGCPAAIYLAAAGIGRLGVVDYDDVELNNLHRQILHTEKRVGTSKTASLATSCAQLNSSVQYIPYHLQLSSSNAIEIIQHALRFEGQLTVYNYDGGPCYRCLFPQPPLPETVTNCSDGGVLGVIPGIIGCLQALEVIKIACGLQSSLKQHLLLFDGMDCSFHKVKLRPSQKNCIACGDGSKPELIDYEQFCGSRSNDKETHVSTLSNEHRISAAEYKTFLDQHLSHVLIDVRQPVELEICSLPKKAINIPMSDVRNAKKIKSLLSEDQDQEMKESQHWNI</sequence>
<evidence type="ECO:0000256" key="2">
    <source>
        <dbReference type="SAM" id="Coils"/>
    </source>
</evidence>
<dbReference type="GO" id="GO:0042292">
    <property type="term" value="F:URM1 activating enzyme activity"/>
    <property type="evidence" value="ECO:0007669"/>
    <property type="project" value="TreeGrafter"/>
</dbReference>
<dbReference type="SUPFAM" id="SSF69572">
    <property type="entry name" value="Activating enzymes of the ubiquitin-like proteins"/>
    <property type="match status" value="1"/>
</dbReference>
<evidence type="ECO:0000259" key="3">
    <source>
        <dbReference type="PROSITE" id="PS50206"/>
    </source>
</evidence>
<dbReference type="InterPro" id="IPR045886">
    <property type="entry name" value="ThiF/MoeB/HesA"/>
</dbReference>
<dbReference type="Gene3D" id="3.40.250.10">
    <property type="entry name" value="Rhodanese-like domain"/>
    <property type="match status" value="1"/>
</dbReference>
<dbReference type="InterPro" id="IPR001763">
    <property type="entry name" value="Rhodanese-like_dom"/>
</dbReference>
<dbReference type="GO" id="GO:0016779">
    <property type="term" value="F:nucleotidyltransferase activity"/>
    <property type="evidence" value="ECO:0007669"/>
    <property type="project" value="UniProtKB-KW"/>
</dbReference>
<dbReference type="AlphaFoldDB" id="A0AA36FA85"/>
<proteinExistence type="predicted"/>
<dbReference type="GO" id="GO:0005737">
    <property type="term" value="C:cytoplasm"/>
    <property type="evidence" value="ECO:0007669"/>
    <property type="project" value="TreeGrafter"/>
</dbReference>
<evidence type="ECO:0000313" key="4">
    <source>
        <dbReference type="EMBL" id="CAI9730102.1"/>
    </source>
</evidence>
<accession>A0AA36FA85</accession>
<dbReference type="InterPro" id="IPR035985">
    <property type="entry name" value="Ubiquitin-activating_enz"/>
</dbReference>
<dbReference type="GO" id="GO:0004792">
    <property type="term" value="F:thiosulfate-cyanide sulfurtransferase activity"/>
    <property type="evidence" value="ECO:0007669"/>
    <property type="project" value="TreeGrafter"/>
</dbReference>
<organism evidence="4 5">
    <name type="scientific">Octopus vulgaris</name>
    <name type="common">Common octopus</name>
    <dbReference type="NCBI Taxonomy" id="6645"/>
    <lineage>
        <taxon>Eukaryota</taxon>
        <taxon>Metazoa</taxon>
        <taxon>Spiralia</taxon>
        <taxon>Lophotrochozoa</taxon>
        <taxon>Mollusca</taxon>
        <taxon>Cephalopoda</taxon>
        <taxon>Coleoidea</taxon>
        <taxon>Octopodiformes</taxon>
        <taxon>Octopoda</taxon>
        <taxon>Incirrata</taxon>
        <taxon>Octopodidae</taxon>
        <taxon>Octopus</taxon>
    </lineage>
</organism>
<dbReference type="GO" id="GO:0006777">
    <property type="term" value="P:Mo-molybdopterin cofactor biosynthetic process"/>
    <property type="evidence" value="ECO:0007669"/>
    <property type="project" value="UniProtKB-KW"/>
</dbReference>
<reference evidence="4" key="1">
    <citation type="submission" date="2023-08" db="EMBL/GenBank/DDBJ databases">
        <authorList>
            <person name="Alioto T."/>
            <person name="Alioto T."/>
            <person name="Gomez Garrido J."/>
        </authorList>
    </citation>
    <scope>NUCLEOTIDE SEQUENCE</scope>
</reference>
<keyword evidence="1" id="KW-0501">Molybdenum cofactor biosynthesis</keyword>